<dbReference type="PANTHER" id="PTHR45527:SF1">
    <property type="entry name" value="FATTY ACID SYNTHASE"/>
    <property type="match status" value="1"/>
</dbReference>
<proteinExistence type="predicted"/>
<keyword evidence="7" id="KW-1185">Reference proteome</keyword>
<name>A0A917ZVD0_9ACTN</name>
<evidence type="ECO:0000313" key="7">
    <source>
        <dbReference type="Proteomes" id="UP000641932"/>
    </source>
</evidence>
<reference evidence="6" key="2">
    <citation type="submission" date="2020-09" db="EMBL/GenBank/DDBJ databases">
        <authorList>
            <person name="Sun Q."/>
            <person name="Zhou Y."/>
        </authorList>
    </citation>
    <scope>NUCLEOTIDE SEQUENCE</scope>
    <source>
        <strain evidence="6">CGMCC 4.7201</strain>
    </source>
</reference>
<dbReference type="InterPro" id="IPR023213">
    <property type="entry name" value="CAT-like_dom_sf"/>
</dbReference>
<organism evidence="6 7">
    <name type="scientific">Wenjunlia tyrosinilytica</name>
    <dbReference type="NCBI Taxonomy" id="1544741"/>
    <lineage>
        <taxon>Bacteria</taxon>
        <taxon>Bacillati</taxon>
        <taxon>Actinomycetota</taxon>
        <taxon>Actinomycetes</taxon>
        <taxon>Kitasatosporales</taxon>
        <taxon>Streptomycetaceae</taxon>
        <taxon>Wenjunlia</taxon>
    </lineage>
</organism>
<dbReference type="Pfam" id="PF00550">
    <property type="entry name" value="PP-binding"/>
    <property type="match status" value="1"/>
</dbReference>
<dbReference type="GO" id="GO:0031177">
    <property type="term" value="F:phosphopantetheine binding"/>
    <property type="evidence" value="ECO:0007669"/>
    <property type="project" value="InterPro"/>
</dbReference>
<evidence type="ECO:0000256" key="3">
    <source>
        <dbReference type="ARBA" id="ARBA00022553"/>
    </source>
</evidence>
<dbReference type="PROSITE" id="PS50075">
    <property type="entry name" value="CARRIER"/>
    <property type="match status" value="1"/>
</dbReference>
<dbReference type="SUPFAM" id="SSF56801">
    <property type="entry name" value="Acetyl-CoA synthetase-like"/>
    <property type="match status" value="1"/>
</dbReference>
<dbReference type="Proteomes" id="UP000641932">
    <property type="component" value="Unassembled WGS sequence"/>
</dbReference>
<feature type="region of interest" description="Disordered" evidence="4">
    <location>
        <begin position="453"/>
        <end position="479"/>
    </location>
</feature>
<dbReference type="PANTHER" id="PTHR45527">
    <property type="entry name" value="NONRIBOSOMAL PEPTIDE SYNTHETASE"/>
    <property type="match status" value="1"/>
</dbReference>
<evidence type="ECO:0000256" key="4">
    <source>
        <dbReference type="SAM" id="MobiDB-lite"/>
    </source>
</evidence>
<dbReference type="Gene3D" id="3.40.50.12780">
    <property type="entry name" value="N-terminal domain of ligase-like"/>
    <property type="match status" value="1"/>
</dbReference>
<comment type="caution">
    <text evidence="6">The sequence shown here is derived from an EMBL/GenBank/DDBJ whole genome shotgun (WGS) entry which is preliminary data.</text>
</comment>
<dbReference type="InterPro" id="IPR042099">
    <property type="entry name" value="ANL_N_sf"/>
</dbReference>
<dbReference type="InterPro" id="IPR001242">
    <property type="entry name" value="Condensation_dom"/>
</dbReference>
<dbReference type="RefSeq" id="WP_189133904.1">
    <property type="nucleotide sequence ID" value="NZ_BMMS01000022.1"/>
</dbReference>
<dbReference type="SMART" id="SM00823">
    <property type="entry name" value="PKS_PP"/>
    <property type="match status" value="1"/>
</dbReference>
<dbReference type="InterPro" id="IPR036736">
    <property type="entry name" value="ACP-like_sf"/>
</dbReference>
<dbReference type="InterPro" id="IPR020806">
    <property type="entry name" value="PKS_PP-bd"/>
</dbReference>
<sequence length="1043" mass="108968">MSGQRGLDPAARRRALRSVVNRRAREAAGLEFVGPRPSGAEVPLTLEQEWLFTAASAVPDLGRLATAGVMESERRLDGQRLRAAVKAAVRITDALNLVVGERGGSLVLLPRQGPSVDWREAGDGAAADAVTDDAVTDDAVTAALLAEPFDPRGGSPLRAAVVERGTGTALFVAASRQVLDRRSLQPLFARIADLYDNRPTEAGAFGFADFAHWHRRRFSPERLRQAAERAAERFGWPRASRLPYDRPPVAGPPVTESAVRRLALDSPTGHGGSGQGGDPTASLLAAAGTVLRRLGATSPLRVGLRESGRHTEPTRALIGQLSTTAAVAFDIASGTDATALLGRAEKAVAGLADESFPIAGLPELGQRAPGAEPFLPMGLDAVVLEPPGIGGGGSRVRLLQSPVPTFDVELVLVESRTAGGSSRELTAQYRPHLFDDATIDALLTATGRVLTGHGSDPLPTARPASRELPSYGDGMAAWGDRAPRDTVVLGSRAGRSAADTTAHMERVRDALRTAGAGAGTVVVLTADGTADTVGALLAALAAGVDVLVHDPRDPLTWTETVEEGARPHLRLRPNGEVTALAPIAATGEGDDDAGALLVGLRARPRPRLLRLPTAVLRRAADAHRRLLGLTREDVLAPDFTWGSEDAAVAVLAAARSGAALVLPDQDARADDRFDALADAGATVAALPVELAGSVPVHLLGLRAAYRRRTEPLLAGEGGPDGLPVFRRWWAAEAPDAVLAGSDTLEVTDAARLFVLNDDLAPVLAGGTGTVWAAADPGSGYPGDAAATADRLRPNPFGPPGSRMARTGALVRVGPDGGLTLAGLPEDRVSVGGRTVLADDIAAAVTGRTGAPAVAGAHPLEWGRAEHPYAVVRPAPGQQLPAPPSDVGESLAELLPPAAVPERVLAADERHGQDPRGARRLAERAAQADARPYEPPADGIERELADTVLAPLLAVPRVGRDDNFFELGGTSLQLIQALVRVRALHGVDIPLADFFVSPTVRRLAELLDRAGATREQDLDTVGDLLSTLEALPEPTDTDRRPRWQ</sequence>
<dbReference type="GO" id="GO:0008610">
    <property type="term" value="P:lipid biosynthetic process"/>
    <property type="evidence" value="ECO:0007669"/>
    <property type="project" value="UniProtKB-ARBA"/>
</dbReference>
<feature type="domain" description="Carrier" evidence="5">
    <location>
        <begin position="934"/>
        <end position="1010"/>
    </location>
</feature>
<dbReference type="SUPFAM" id="SSF52777">
    <property type="entry name" value="CoA-dependent acyltransferases"/>
    <property type="match status" value="2"/>
</dbReference>
<evidence type="ECO:0000313" key="6">
    <source>
        <dbReference type="EMBL" id="GGO94200.1"/>
    </source>
</evidence>
<feature type="compositionally biased region" description="Basic and acidic residues" evidence="4">
    <location>
        <begin position="907"/>
        <end position="922"/>
    </location>
</feature>
<dbReference type="Gene3D" id="1.10.1200.10">
    <property type="entry name" value="ACP-like"/>
    <property type="match status" value="1"/>
</dbReference>
<evidence type="ECO:0000259" key="5">
    <source>
        <dbReference type="PROSITE" id="PS50075"/>
    </source>
</evidence>
<dbReference type="GO" id="GO:0017000">
    <property type="term" value="P:antibiotic biosynthetic process"/>
    <property type="evidence" value="ECO:0007669"/>
    <property type="project" value="UniProtKB-ARBA"/>
</dbReference>
<evidence type="ECO:0000256" key="2">
    <source>
        <dbReference type="ARBA" id="ARBA00022450"/>
    </source>
</evidence>
<dbReference type="GO" id="GO:0044550">
    <property type="term" value="P:secondary metabolite biosynthetic process"/>
    <property type="evidence" value="ECO:0007669"/>
    <property type="project" value="TreeGrafter"/>
</dbReference>
<gene>
    <name evidence="6" type="ORF">GCM10012280_48490</name>
</gene>
<dbReference type="Gene3D" id="3.30.559.30">
    <property type="entry name" value="Nonribosomal peptide synthetase, condensation domain"/>
    <property type="match status" value="1"/>
</dbReference>
<comment type="cofactor">
    <cofactor evidence="1">
        <name>pantetheine 4'-phosphate</name>
        <dbReference type="ChEBI" id="CHEBI:47942"/>
    </cofactor>
</comment>
<evidence type="ECO:0000256" key="1">
    <source>
        <dbReference type="ARBA" id="ARBA00001957"/>
    </source>
</evidence>
<dbReference type="Pfam" id="PF00668">
    <property type="entry name" value="Condensation"/>
    <property type="match status" value="1"/>
</dbReference>
<feature type="region of interest" description="Disordered" evidence="4">
    <location>
        <begin position="907"/>
        <end position="937"/>
    </location>
</feature>
<keyword evidence="3" id="KW-0597">Phosphoprotein</keyword>
<protein>
    <recommendedName>
        <fullName evidence="5">Carrier domain-containing protein</fullName>
    </recommendedName>
</protein>
<dbReference type="GO" id="GO:0003824">
    <property type="term" value="F:catalytic activity"/>
    <property type="evidence" value="ECO:0007669"/>
    <property type="project" value="InterPro"/>
</dbReference>
<dbReference type="SUPFAM" id="SSF47336">
    <property type="entry name" value="ACP-like"/>
    <property type="match status" value="1"/>
</dbReference>
<dbReference type="AlphaFoldDB" id="A0A917ZVD0"/>
<dbReference type="GO" id="GO:0043041">
    <property type="term" value="P:amino acid activation for nonribosomal peptide biosynthetic process"/>
    <property type="evidence" value="ECO:0007669"/>
    <property type="project" value="TreeGrafter"/>
</dbReference>
<dbReference type="Gene3D" id="3.30.559.10">
    <property type="entry name" value="Chloramphenicol acetyltransferase-like domain"/>
    <property type="match status" value="1"/>
</dbReference>
<dbReference type="EMBL" id="BMMS01000022">
    <property type="protein sequence ID" value="GGO94200.1"/>
    <property type="molecule type" value="Genomic_DNA"/>
</dbReference>
<dbReference type="GO" id="GO:0005829">
    <property type="term" value="C:cytosol"/>
    <property type="evidence" value="ECO:0007669"/>
    <property type="project" value="TreeGrafter"/>
</dbReference>
<reference evidence="6" key="1">
    <citation type="journal article" date="2014" name="Int. J. Syst. Evol. Microbiol.">
        <title>Complete genome sequence of Corynebacterium casei LMG S-19264T (=DSM 44701T), isolated from a smear-ripened cheese.</title>
        <authorList>
            <consortium name="US DOE Joint Genome Institute (JGI-PGF)"/>
            <person name="Walter F."/>
            <person name="Albersmeier A."/>
            <person name="Kalinowski J."/>
            <person name="Ruckert C."/>
        </authorList>
    </citation>
    <scope>NUCLEOTIDE SEQUENCE</scope>
    <source>
        <strain evidence="6">CGMCC 4.7201</strain>
    </source>
</reference>
<dbReference type="InterPro" id="IPR009081">
    <property type="entry name" value="PP-bd_ACP"/>
</dbReference>
<accession>A0A917ZVD0</accession>
<keyword evidence="2" id="KW-0596">Phosphopantetheine</keyword>